<evidence type="ECO:0008006" key="3">
    <source>
        <dbReference type="Google" id="ProtNLM"/>
    </source>
</evidence>
<dbReference type="InterPro" id="IPR027417">
    <property type="entry name" value="P-loop_NTPase"/>
</dbReference>
<gene>
    <name evidence="1" type="ORF">HMPREF0663_11897</name>
</gene>
<name>E7RRU6_9BACT</name>
<dbReference type="HOGENOM" id="CLU_029599_0_0_10"/>
<proteinExistence type="predicted"/>
<organism evidence="1 2">
    <name type="scientific">Hoylesella oralis ATCC 33269</name>
    <dbReference type="NCBI Taxonomy" id="873533"/>
    <lineage>
        <taxon>Bacteria</taxon>
        <taxon>Pseudomonadati</taxon>
        <taxon>Bacteroidota</taxon>
        <taxon>Bacteroidia</taxon>
        <taxon>Bacteroidales</taxon>
        <taxon>Prevotellaceae</taxon>
        <taxon>Hoylesella</taxon>
    </lineage>
</organism>
<evidence type="ECO:0000313" key="2">
    <source>
        <dbReference type="Proteomes" id="UP000005580"/>
    </source>
</evidence>
<reference evidence="1" key="1">
    <citation type="submission" date="2011-01" db="EMBL/GenBank/DDBJ databases">
        <authorList>
            <person name="Muzny D."/>
            <person name="Qin X."/>
            <person name="Buhay C."/>
            <person name="Dugan-Rocha S."/>
            <person name="Ding Y."/>
            <person name="Chen G."/>
            <person name="Hawes A."/>
            <person name="Holder M."/>
            <person name="Jhangiani S."/>
            <person name="Johnson A."/>
            <person name="Khan Z."/>
            <person name="Li Z."/>
            <person name="Liu W."/>
            <person name="Liu X."/>
            <person name="Perez L."/>
            <person name="Shen H."/>
            <person name="Wang Q."/>
            <person name="Watt J."/>
            <person name="Xi L."/>
            <person name="Xin Y."/>
            <person name="Zhou J."/>
            <person name="Deng J."/>
            <person name="Jiang H."/>
            <person name="Liu Y."/>
            <person name="Qu J."/>
            <person name="Song X.-Z."/>
            <person name="Zhang L."/>
            <person name="Villasana D."/>
            <person name="Johnson A."/>
            <person name="Liu J."/>
            <person name="Liyanage D."/>
            <person name="Lorensuhewa L."/>
            <person name="Robinson T."/>
            <person name="Song A."/>
            <person name="Song B.-B."/>
            <person name="Dinh H."/>
            <person name="Thornton R."/>
            <person name="Coyle M."/>
            <person name="Francisco L."/>
            <person name="Jackson L."/>
            <person name="Javaid M."/>
            <person name="Korchina V."/>
            <person name="Kovar C."/>
            <person name="Mata R."/>
            <person name="Mathew T."/>
            <person name="Ngo R."/>
            <person name="Nguyen L."/>
            <person name="Nguyen N."/>
            <person name="Okwuonu G."/>
            <person name="Ongeri F."/>
            <person name="Pham C."/>
            <person name="Simmons D."/>
            <person name="Wilczek-Boney K."/>
            <person name="Hale W."/>
            <person name="Jakkamsetti A."/>
            <person name="Pham P."/>
            <person name="Ruth R."/>
            <person name="San Lucas F."/>
            <person name="Warren J."/>
            <person name="Zhang J."/>
            <person name="Zhao Z."/>
            <person name="Zhou C."/>
            <person name="Zhu D."/>
            <person name="Lee S."/>
            <person name="Bess C."/>
            <person name="Blankenburg K."/>
            <person name="Forbes L."/>
            <person name="Fu Q."/>
            <person name="Gubbala S."/>
            <person name="Hirani K."/>
            <person name="Jayaseelan J.C."/>
            <person name="Lara F."/>
            <person name="Munidasa M."/>
            <person name="Palculict T."/>
            <person name="Patil S."/>
            <person name="Pu L.-L."/>
            <person name="Saada N."/>
            <person name="Tang L."/>
            <person name="Weissenberger G."/>
            <person name="Zhu Y."/>
            <person name="Hemphill L."/>
            <person name="Shang Y."/>
            <person name="Youmans B."/>
            <person name="Ayvaz T."/>
            <person name="Ross M."/>
            <person name="Santibanez J."/>
            <person name="Aqrawi P."/>
            <person name="Gross S."/>
            <person name="Joshi V."/>
            <person name="Fowler G."/>
            <person name="Nazareth L."/>
            <person name="Reid J."/>
            <person name="Worley K."/>
            <person name="Petrosino J."/>
            <person name="Highlander S."/>
            <person name="Gibbs R."/>
        </authorList>
    </citation>
    <scope>NUCLEOTIDE SEQUENCE [LARGE SCALE GENOMIC DNA]</scope>
    <source>
        <strain evidence="1">ATCC 33269</strain>
    </source>
</reference>
<dbReference type="Gene3D" id="3.40.50.300">
    <property type="entry name" value="P-loop containing nucleotide triphosphate hydrolases"/>
    <property type="match status" value="1"/>
</dbReference>
<evidence type="ECO:0000313" key="1">
    <source>
        <dbReference type="EMBL" id="EFZ36984.1"/>
    </source>
</evidence>
<dbReference type="eggNOG" id="COG5362">
    <property type="taxonomic scope" value="Bacteria"/>
</dbReference>
<keyword evidence="2" id="KW-1185">Reference proteome</keyword>
<dbReference type="EMBL" id="AEPE02000005">
    <property type="protein sequence ID" value="EFZ36984.1"/>
    <property type="molecule type" value="Genomic_DNA"/>
</dbReference>
<accession>E7RRU6</accession>
<dbReference type="Proteomes" id="UP000005580">
    <property type="component" value="Unassembled WGS sequence"/>
</dbReference>
<dbReference type="AlphaFoldDB" id="E7RRU6"/>
<dbReference type="STRING" id="28134.SAMN05444288_1533"/>
<dbReference type="RefSeq" id="WP_004370086.1">
    <property type="nucleotide sequence ID" value="NZ_GL833119.1"/>
</dbReference>
<sequence length="512" mass="60112">MKQTDRNALLNWEALKESIIKATPVDRSMTYTERERHRAYLEAHPLEWIVFFFGIDNRDEFAEFADFHKRAIQRIVAHDEWYEVISWSRELAKSTVVMFTVLYLVLTGRKRNVILTSNTKDNAIKLLEPYRAHLEFNERIKAYYGIQQNIGSWAEDYFVTKSKIAFRALGAGESPRGTRYGNVRPDVLLVDDFDTDKDCLNPDIIDKRWDWWERALYPTRSVSKPTLVVFCGNIIAKDCCAVRAGEIADHWDIINIRDREGRSVWPQKNTEEHIDRVLSKMSTKAAQGEYFNNPVSEGEIFKAINYDKVPPLSKFKFLVIYGDPAPGENKSKVSSTKAAILLGKLKGKLYIIRTKLDRGLNAEFIDWYVELLDMVDTDTPVYCYMENNKLQDPFFQQVFQPLVRKVRRERRNDLYIRGDEKRKAEKFARIEANLEPMSREGNLIFNEQYRDDPHMKRLEEQFLLLTPRLKFPTDGPDCVEGGNRIIDDLQRREEPPVKMPRKMIRTRNKYRL</sequence>
<protein>
    <recommendedName>
        <fullName evidence="3">Phage terminase, large subunit</fullName>
    </recommendedName>
</protein>
<comment type="caution">
    <text evidence="1">The sequence shown here is derived from an EMBL/GenBank/DDBJ whole genome shotgun (WGS) entry which is preliminary data.</text>
</comment>